<keyword evidence="6" id="KW-0812">Transmembrane</keyword>
<dbReference type="CDD" id="cd06225">
    <property type="entry name" value="HAMP"/>
    <property type="match status" value="1"/>
</dbReference>
<feature type="domain" description="Methyl-accepting transducer" evidence="7">
    <location>
        <begin position="259"/>
        <end position="495"/>
    </location>
</feature>
<sequence length="535" mass="58804">MFNLFMNNVKLKLQLSIIMGLVFIITLGSLGGTGIWLFQKTQQLNNADLLLEKSEVDFAMQMDEWKNILLRGHDDAAFERYLKRFHEMETLTVKHFNQVREILAGLDVDTAGIDLLIEHHDTLVLHHQESLAAFDRHDPLAFRAIDARTAGEEEALLHELEALIKEIEVMVDAETAIMLKMLLVVCLCVVGLVILVIMAYARSLTARLDKVVEATDEISRGNLSARLALPGENEIALLGQSFDNMANSISGLVNNVQQSGVQLSSSAVSISATTKEQAASAKEQEATTHEIMATSQHISQTARDLVNNMDEVARAVDETSDLAGQGHDSLTRMSGTVEQMVQASQNISDKLTVLNEKANNINAVVTTINKIADQTNLLSVNAAIEADKAGEFGVGFSTVATEIRRLADQTAVATYDIEEMVKEMQAAVSAGVMGMEKFSDEIRHGVDDTRQVSGQLSLIVEKVQTLAPHFESVHKGMRSQSDGAEQIQEALSQLGETIRNLNDSMRMSNSVVDELNQESDRLQQSVSVFRFDDGH</sequence>
<dbReference type="Pfam" id="PF00672">
    <property type="entry name" value="HAMP"/>
    <property type="match status" value="1"/>
</dbReference>
<feature type="transmembrane region" description="Helical" evidence="6">
    <location>
        <begin position="181"/>
        <end position="201"/>
    </location>
</feature>
<dbReference type="PANTHER" id="PTHR32089:SF120">
    <property type="entry name" value="METHYL-ACCEPTING CHEMOTAXIS PROTEIN TLPQ"/>
    <property type="match status" value="1"/>
</dbReference>
<dbReference type="PROSITE" id="PS50111">
    <property type="entry name" value="CHEMOTAXIS_TRANSDUC_2"/>
    <property type="match status" value="1"/>
</dbReference>
<evidence type="ECO:0000313" key="10">
    <source>
        <dbReference type="Proteomes" id="UP001500604"/>
    </source>
</evidence>
<evidence type="ECO:0000313" key="9">
    <source>
        <dbReference type="EMBL" id="GAA4652111.1"/>
    </source>
</evidence>
<keyword evidence="6" id="KW-0472">Membrane</keyword>
<dbReference type="PANTHER" id="PTHR32089">
    <property type="entry name" value="METHYL-ACCEPTING CHEMOTAXIS PROTEIN MCPB"/>
    <property type="match status" value="1"/>
</dbReference>
<evidence type="ECO:0000256" key="5">
    <source>
        <dbReference type="SAM" id="Coils"/>
    </source>
</evidence>
<organism evidence="9 10">
    <name type="scientific">Kistimonas scapharcae</name>
    <dbReference type="NCBI Taxonomy" id="1036133"/>
    <lineage>
        <taxon>Bacteria</taxon>
        <taxon>Pseudomonadati</taxon>
        <taxon>Pseudomonadota</taxon>
        <taxon>Gammaproteobacteria</taxon>
        <taxon>Oceanospirillales</taxon>
        <taxon>Endozoicomonadaceae</taxon>
        <taxon>Kistimonas</taxon>
    </lineage>
</organism>
<dbReference type="InterPro" id="IPR003660">
    <property type="entry name" value="HAMP_dom"/>
</dbReference>
<feature type="domain" description="HAMP" evidence="8">
    <location>
        <begin position="202"/>
        <end position="254"/>
    </location>
</feature>
<evidence type="ECO:0000256" key="3">
    <source>
        <dbReference type="ARBA" id="ARBA00029447"/>
    </source>
</evidence>
<dbReference type="Gene3D" id="6.10.340.10">
    <property type="match status" value="1"/>
</dbReference>
<keyword evidence="6" id="KW-1133">Transmembrane helix</keyword>
<dbReference type="InterPro" id="IPR004089">
    <property type="entry name" value="MCPsignal_dom"/>
</dbReference>
<comment type="caution">
    <text evidence="9">The sequence shown here is derived from an EMBL/GenBank/DDBJ whole genome shotgun (WGS) entry which is preliminary data.</text>
</comment>
<evidence type="ECO:0000256" key="6">
    <source>
        <dbReference type="SAM" id="Phobius"/>
    </source>
</evidence>
<dbReference type="Gene3D" id="1.10.287.950">
    <property type="entry name" value="Methyl-accepting chemotaxis protein"/>
    <property type="match status" value="1"/>
</dbReference>
<evidence type="ECO:0000259" key="8">
    <source>
        <dbReference type="PROSITE" id="PS50885"/>
    </source>
</evidence>
<protein>
    <submittedName>
        <fullName evidence="9">Methyl-accepting chemotaxis protein</fullName>
    </submittedName>
</protein>
<feature type="transmembrane region" description="Helical" evidence="6">
    <location>
        <begin position="15"/>
        <end position="38"/>
    </location>
</feature>
<dbReference type="PROSITE" id="PS50885">
    <property type="entry name" value="HAMP"/>
    <property type="match status" value="1"/>
</dbReference>
<evidence type="ECO:0000259" key="7">
    <source>
        <dbReference type="PROSITE" id="PS50111"/>
    </source>
</evidence>
<reference evidence="10" key="1">
    <citation type="journal article" date="2019" name="Int. J. Syst. Evol. Microbiol.">
        <title>The Global Catalogue of Microorganisms (GCM) 10K type strain sequencing project: providing services to taxonomists for standard genome sequencing and annotation.</title>
        <authorList>
            <consortium name="The Broad Institute Genomics Platform"/>
            <consortium name="The Broad Institute Genome Sequencing Center for Infectious Disease"/>
            <person name="Wu L."/>
            <person name="Ma J."/>
        </authorList>
    </citation>
    <scope>NUCLEOTIDE SEQUENCE [LARGE SCALE GENOMIC DNA]</scope>
    <source>
        <strain evidence="10">JCM 17805</strain>
    </source>
</reference>
<comment type="subcellular location">
    <subcellularLocation>
        <location evidence="1">Membrane</location>
    </subcellularLocation>
</comment>
<keyword evidence="5" id="KW-0175">Coiled coil</keyword>
<dbReference type="SUPFAM" id="SSF58104">
    <property type="entry name" value="Methyl-accepting chemotaxis protein (MCP) signaling domain"/>
    <property type="match status" value="1"/>
</dbReference>
<dbReference type="SMART" id="SM00304">
    <property type="entry name" value="HAMP"/>
    <property type="match status" value="2"/>
</dbReference>
<comment type="similarity">
    <text evidence="3">Belongs to the methyl-accepting chemotaxis (MCP) protein family.</text>
</comment>
<feature type="coiled-coil region" evidence="5">
    <location>
        <begin position="484"/>
        <end position="518"/>
    </location>
</feature>
<accession>A0ABP8V8Q3</accession>
<dbReference type="EMBL" id="BAABFL010000469">
    <property type="protein sequence ID" value="GAA4652111.1"/>
    <property type="molecule type" value="Genomic_DNA"/>
</dbReference>
<dbReference type="SMART" id="SM00283">
    <property type="entry name" value="MA"/>
    <property type="match status" value="1"/>
</dbReference>
<evidence type="ECO:0000256" key="4">
    <source>
        <dbReference type="PROSITE-ProRule" id="PRU00284"/>
    </source>
</evidence>
<gene>
    <name evidence="9" type="ORF">GCM10023116_43950</name>
</gene>
<dbReference type="Pfam" id="PF00015">
    <property type="entry name" value="MCPsignal"/>
    <property type="match status" value="1"/>
</dbReference>
<keyword evidence="10" id="KW-1185">Reference proteome</keyword>
<dbReference type="Proteomes" id="UP001500604">
    <property type="component" value="Unassembled WGS sequence"/>
</dbReference>
<evidence type="ECO:0000256" key="1">
    <source>
        <dbReference type="ARBA" id="ARBA00004370"/>
    </source>
</evidence>
<dbReference type="RefSeq" id="WP_345198615.1">
    <property type="nucleotide sequence ID" value="NZ_BAABFL010000469.1"/>
</dbReference>
<name>A0ABP8V8Q3_9GAMM</name>
<proteinExistence type="inferred from homology"/>
<evidence type="ECO:0000256" key="2">
    <source>
        <dbReference type="ARBA" id="ARBA00023224"/>
    </source>
</evidence>
<keyword evidence="2 4" id="KW-0807">Transducer</keyword>